<dbReference type="AlphaFoldDB" id="H2KYK1"/>
<sequence>MTFLLVLQILLFLSLDKCQDFQEIELGINNVNLTTEGNLIANLYQVILNSTNEPPAIRVSVDSLAATIKYPFTMTVVRGKTVHNVALPRIQSHQGKEFQYWFASDTLCDEDRSAEQLSQPVQISIASSLPSLFNLRVKSVNNFIIGNKTFKSKGSPSEPRYYMYTFPDDVDKVDIRVTSPSEICGKIVARRVNCPLFDASGLLEQSETFFYQSFTTFAGFSLKKSVIGRQFHLAFTVHPDETLCGTPDNFFDIPNNPARIKLAVISVTPVKDNLWLPLFPILLYSISMSTVIMLTYLKYKWLDRRENNEPNILDGTDSEGNVLVDKIWLFDKPSMIVSHKEYQKLKLVKDSKYFNFLFFQIFGSILPSLTTLFDKQKTSNNLNFCYLNFLCSLEFLCFKSFNSMTSASSLAVIGVLNLIIVFREKIFSFKIPRLPTTHGLQQRDAPKVVCFLGLVSMGILWTITNNCPHRTTIHLDMYTSSWIFYAAFMWIYSKRHGVRKWQQFFIIAVSSIYGCLTLAENMFNVNSVSRWVVKILFSLTAISSTVYFCYQYFYERPSGLQGNQWITPPFESPQLYLSDANGIYNPLRSKVVLIVLLICLSVVCAILPLLTSESASNSAIICLGRGQIGIYLVYYAVQKCRFERQSFTLFYKICCTLIFIVFMLMECLNRYLANFMLTYNVLLTPAKSRQLNMDCVLPGIDLNDLRHYSCAVDCFLFICLMDFIDSNIKDVPKKHIFVF</sequence>
<dbReference type="GO" id="GO:0051033">
    <property type="term" value="F:RNA transmembrane transporter activity"/>
    <property type="evidence" value="ECO:0000318"/>
    <property type="project" value="GO_Central"/>
</dbReference>
<dbReference type="EMBL" id="BX284606">
    <property type="protein sequence ID" value="CCD63620.1"/>
    <property type="molecule type" value="Genomic_DNA"/>
</dbReference>
<evidence type="ECO:0000256" key="4">
    <source>
        <dbReference type="ARBA" id="ARBA00022729"/>
    </source>
</evidence>
<gene>
    <name evidence="10 12" type="ORF">C08A9.3</name>
    <name evidence="10" type="ORF">CELE_C08A9.3</name>
</gene>
<dbReference type="PANTHER" id="PTHR12185">
    <property type="entry name" value="SID1 TRANSMEMBRANE FAMILY MEMEBER"/>
    <property type="match status" value="1"/>
</dbReference>
<dbReference type="Proteomes" id="UP000001940">
    <property type="component" value="Chromosome X"/>
</dbReference>
<dbReference type="OMA" id="PRIQSHQ"/>
<feature type="transmembrane region" description="Helical" evidence="8">
    <location>
        <begin position="504"/>
        <end position="525"/>
    </location>
</feature>
<dbReference type="InterPro" id="IPR025958">
    <property type="entry name" value="SID1_TM_fam"/>
</dbReference>
<feature type="transmembrane region" description="Helical" evidence="8">
    <location>
        <begin position="404"/>
        <end position="423"/>
    </location>
</feature>
<feature type="chain" id="PRO_5003563869" evidence="9">
    <location>
        <begin position="19"/>
        <end position="739"/>
    </location>
</feature>
<dbReference type="AGR" id="WB:WBGene00015583"/>
<feature type="transmembrane region" description="Helical" evidence="8">
    <location>
        <begin position="444"/>
        <end position="463"/>
    </location>
</feature>
<accession>H2KYK1</accession>
<feature type="transmembrane region" description="Helical" evidence="8">
    <location>
        <begin position="616"/>
        <end position="637"/>
    </location>
</feature>
<comment type="similarity">
    <text evidence="2">Belongs to the SID1 family.</text>
</comment>
<evidence type="ECO:0000313" key="11">
    <source>
        <dbReference type="Proteomes" id="UP000001940"/>
    </source>
</evidence>
<keyword evidence="5 8" id="KW-1133">Transmembrane helix</keyword>
<evidence type="ECO:0000256" key="1">
    <source>
        <dbReference type="ARBA" id="ARBA00004141"/>
    </source>
</evidence>
<evidence type="ECO:0000256" key="8">
    <source>
        <dbReference type="SAM" id="Phobius"/>
    </source>
</evidence>
<evidence type="ECO:0000256" key="5">
    <source>
        <dbReference type="ARBA" id="ARBA00022989"/>
    </source>
</evidence>
<dbReference type="GO" id="GO:0050658">
    <property type="term" value="P:RNA transport"/>
    <property type="evidence" value="ECO:0000318"/>
    <property type="project" value="GO_Central"/>
</dbReference>
<dbReference type="OrthoDB" id="5870790at2759"/>
<dbReference type="Pfam" id="PF13965">
    <property type="entry name" value="SID-1_RNA_chan"/>
    <property type="match status" value="1"/>
</dbReference>
<dbReference type="GeneID" id="182383"/>
<reference evidence="10 11" key="1">
    <citation type="journal article" date="1998" name="Science">
        <title>Genome sequence of the nematode C. elegans: a platform for investigating biology.</title>
        <authorList>
            <consortium name="The C. elegans sequencing consortium"/>
            <person name="Sulson J.E."/>
            <person name="Waterston R."/>
        </authorList>
    </citation>
    <scope>NUCLEOTIDE SEQUENCE [LARGE SCALE GENOMIC DNA]</scope>
    <source>
        <strain evidence="10 11">Bristol N2</strain>
    </source>
</reference>
<name>H2KYK1_CAEEL</name>
<proteinExistence type="inferred from homology"/>
<keyword evidence="3 8" id="KW-0812">Transmembrane</keyword>
<keyword evidence="6 8" id="KW-0472">Membrane</keyword>
<evidence type="ECO:0000256" key="2">
    <source>
        <dbReference type="ARBA" id="ARBA00006618"/>
    </source>
</evidence>
<dbReference type="GO" id="GO:0005886">
    <property type="term" value="C:plasma membrane"/>
    <property type="evidence" value="ECO:0000318"/>
    <property type="project" value="GO_Central"/>
</dbReference>
<evidence type="ECO:0000313" key="12">
    <source>
        <dbReference type="WormBase" id="C08A9.3b"/>
    </source>
</evidence>
<dbReference type="PANTHER" id="PTHR12185:SF18">
    <property type="entry name" value="SID1 TRANSMEMBRANE FAMILY MEMBER 1"/>
    <property type="match status" value="1"/>
</dbReference>
<dbReference type="PhylomeDB" id="H2KYK1"/>
<dbReference type="InParanoid" id="H2KYK1"/>
<dbReference type="FunCoup" id="H2KYK1">
    <property type="interactions" value="819"/>
</dbReference>
<feature type="transmembrane region" description="Helical" evidence="8">
    <location>
        <begin position="531"/>
        <end position="550"/>
    </location>
</feature>
<dbReference type="SMR" id="H2KYK1"/>
<keyword evidence="4 9" id="KW-0732">Signal</keyword>
<dbReference type="STRING" id="6239.C08A9.3b.1"/>
<feature type="transmembrane region" description="Helical" evidence="8">
    <location>
        <begin position="274"/>
        <end position="297"/>
    </location>
</feature>
<evidence type="ECO:0000256" key="7">
    <source>
        <dbReference type="ARBA" id="ARBA00023180"/>
    </source>
</evidence>
<feature type="transmembrane region" description="Helical" evidence="8">
    <location>
        <begin position="475"/>
        <end position="492"/>
    </location>
</feature>
<dbReference type="GO" id="GO:0005764">
    <property type="term" value="C:lysosome"/>
    <property type="evidence" value="ECO:0000318"/>
    <property type="project" value="GO_Central"/>
</dbReference>
<protein>
    <submittedName>
        <fullName evidence="10">SID1 transmembrane family member 1</fullName>
    </submittedName>
</protein>
<feature type="signal peptide" evidence="9">
    <location>
        <begin position="1"/>
        <end position="18"/>
    </location>
</feature>
<evidence type="ECO:0000256" key="9">
    <source>
        <dbReference type="SAM" id="SignalP"/>
    </source>
</evidence>
<evidence type="ECO:0000256" key="6">
    <source>
        <dbReference type="ARBA" id="ARBA00023136"/>
    </source>
</evidence>
<dbReference type="WormBase" id="C08A9.3b">
    <property type="protein sequence ID" value="CE40635"/>
    <property type="gene ID" value="WBGene00015583"/>
</dbReference>
<dbReference type="GO" id="GO:0003725">
    <property type="term" value="F:double-stranded RNA binding"/>
    <property type="evidence" value="ECO:0000318"/>
    <property type="project" value="GO_Central"/>
</dbReference>
<feature type="transmembrane region" description="Helical" evidence="8">
    <location>
        <begin position="649"/>
        <end position="672"/>
    </location>
</feature>
<feature type="transmembrane region" description="Helical" evidence="8">
    <location>
        <begin position="591"/>
        <end position="610"/>
    </location>
</feature>
<dbReference type="ExpressionAtlas" id="H2KYK1">
    <property type="expression patterns" value="baseline and differential"/>
</dbReference>
<dbReference type="RefSeq" id="NP_001257284.1">
    <property type="nucleotide sequence ID" value="NM_001270355.1"/>
</dbReference>
<organism evidence="10 11">
    <name type="scientific">Caenorhabditis elegans</name>
    <dbReference type="NCBI Taxonomy" id="6239"/>
    <lineage>
        <taxon>Eukaryota</taxon>
        <taxon>Metazoa</taxon>
        <taxon>Ecdysozoa</taxon>
        <taxon>Nematoda</taxon>
        <taxon>Chromadorea</taxon>
        <taxon>Rhabditida</taxon>
        <taxon>Rhabditina</taxon>
        <taxon>Rhabditomorpha</taxon>
        <taxon>Rhabditoidea</taxon>
        <taxon>Rhabditidae</taxon>
        <taxon>Peloderinae</taxon>
        <taxon>Caenorhabditis</taxon>
    </lineage>
</organism>
<keyword evidence="11" id="KW-1185">Reference proteome</keyword>
<dbReference type="CTD" id="182383"/>
<evidence type="ECO:0000313" key="10">
    <source>
        <dbReference type="EMBL" id="CCD63620.1"/>
    </source>
</evidence>
<keyword evidence="7" id="KW-0325">Glycoprotein</keyword>
<feature type="transmembrane region" description="Helical" evidence="8">
    <location>
        <begin position="353"/>
        <end position="373"/>
    </location>
</feature>
<dbReference type="eggNOG" id="ENOG502RT7M">
    <property type="taxonomic scope" value="Eukaryota"/>
</dbReference>
<comment type="subcellular location">
    <subcellularLocation>
        <location evidence="1">Membrane</location>
        <topology evidence="1">Multi-pass membrane protein</topology>
    </subcellularLocation>
</comment>
<evidence type="ECO:0000256" key="3">
    <source>
        <dbReference type="ARBA" id="ARBA00022692"/>
    </source>
</evidence>
<dbReference type="PaxDb" id="6239-C08A9.3b"/>